<dbReference type="Pfam" id="PF04480">
    <property type="entry name" value="DUF559"/>
    <property type="match status" value="1"/>
</dbReference>
<dbReference type="PANTHER" id="PTHR38590:SF1">
    <property type="entry name" value="BLL0828 PROTEIN"/>
    <property type="match status" value="1"/>
</dbReference>
<accession>A0A258HPA0</accession>
<dbReference type="InterPro" id="IPR007569">
    <property type="entry name" value="DUF559"/>
</dbReference>
<dbReference type="CDD" id="cd01038">
    <property type="entry name" value="Endonuclease_DUF559"/>
    <property type="match status" value="1"/>
</dbReference>
<protein>
    <recommendedName>
        <fullName evidence="1">DUF559 domain-containing protein</fullName>
    </recommendedName>
</protein>
<feature type="domain" description="DUF559" evidence="1">
    <location>
        <begin position="15"/>
        <end position="119"/>
    </location>
</feature>
<reference evidence="2 3" key="1">
    <citation type="submission" date="2017-03" db="EMBL/GenBank/DDBJ databases">
        <title>Lifting the veil on microbial sulfur biogeochemistry in mining wastewaters.</title>
        <authorList>
            <person name="Kantor R.S."/>
            <person name="Colenbrander Nelson T."/>
            <person name="Marshall S."/>
            <person name="Bennett D."/>
            <person name="Apte S."/>
            <person name="Camacho D."/>
            <person name="Thomas B.C."/>
            <person name="Warren L.A."/>
            <person name="Banfield J.F."/>
        </authorList>
    </citation>
    <scope>NUCLEOTIDE SEQUENCE [LARGE SCALE GENOMIC DNA]</scope>
    <source>
        <strain evidence="2">32-68-21</strain>
    </source>
</reference>
<dbReference type="Proteomes" id="UP000216147">
    <property type="component" value="Unassembled WGS sequence"/>
</dbReference>
<gene>
    <name evidence="2" type="ORF">B7Y86_03850</name>
</gene>
<evidence type="ECO:0000259" key="1">
    <source>
        <dbReference type="Pfam" id="PF04480"/>
    </source>
</evidence>
<sequence>MCSGGCTEAMTASRLTPRSRSLRQSGGLAEDRVWARLRGGAVDGWKVRRQHAIGPYVVDFACMPLWLVIEIDGGVHGTDEAVLNDHHRQQAIEALGWTVIRFTNEQALGEPGRIDAAIRAHAKTLGL</sequence>
<dbReference type="Gene3D" id="3.40.960.10">
    <property type="entry name" value="VSR Endonuclease"/>
    <property type="match status" value="1"/>
</dbReference>
<organism evidence="2 3">
    <name type="scientific">Brevundimonas subvibrioides</name>
    <dbReference type="NCBI Taxonomy" id="74313"/>
    <lineage>
        <taxon>Bacteria</taxon>
        <taxon>Pseudomonadati</taxon>
        <taxon>Pseudomonadota</taxon>
        <taxon>Alphaproteobacteria</taxon>
        <taxon>Caulobacterales</taxon>
        <taxon>Caulobacteraceae</taxon>
        <taxon>Brevundimonas</taxon>
    </lineage>
</organism>
<proteinExistence type="predicted"/>
<dbReference type="InterPro" id="IPR011335">
    <property type="entry name" value="Restrct_endonuc-II-like"/>
</dbReference>
<dbReference type="EMBL" id="NCEQ01000003">
    <property type="protein sequence ID" value="OYX58148.1"/>
    <property type="molecule type" value="Genomic_DNA"/>
</dbReference>
<evidence type="ECO:0000313" key="3">
    <source>
        <dbReference type="Proteomes" id="UP000216147"/>
    </source>
</evidence>
<dbReference type="InterPro" id="IPR047216">
    <property type="entry name" value="Endonuclease_DUF559_bact"/>
</dbReference>
<comment type="caution">
    <text evidence="2">The sequence shown here is derived from an EMBL/GenBank/DDBJ whole genome shotgun (WGS) entry which is preliminary data.</text>
</comment>
<name>A0A258HPA0_9CAUL</name>
<dbReference type="SUPFAM" id="SSF52980">
    <property type="entry name" value="Restriction endonuclease-like"/>
    <property type="match status" value="1"/>
</dbReference>
<dbReference type="AlphaFoldDB" id="A0A258HPA0"/>
<evidence type="ECO:0000313" key="2">
    <source>
        <dbReference type="EMBL" id="OYX58148.1"/>
    </source>
</evidence>
<dbReference type="PANTHER" id="PTHR38590">
    <property type="entry name" value="BLL0828 PROTEIN"/>
    <property type="match status" value="1"/>
</dbReference>